<organism evidence="1">
    <name type="scientific">marine metagenome</name>
    <dbReference type="NCBI Taxonomy" id="408172"/>
    <lineage>
        <taxon>unclassified sequences</taxon>
        <taxon>metagenomes</taxon>
        <taxon>ecological metagenomes</taxon>
    </lineage>
</organism>
<evidence type="ECO:0000313" key="1">
    <source>
        <dbReference type="EMBL" id="SVD06840.1"/>
    </source>
</evidence>
<dbReference type="AlphaFoldDB" id="A0A382SA94"/>
<dbReference type="EMBL" id="UINC01127609">
    <property type="protein sequence ID" value="SVD06840.1"/>
    <property type="molecule type" value="Genomic_DNA"/>
</dbReference>
<name>A0A382SA94_9ZZZZ</name>
<reference evidence="1" key="1">
    <citation type="submission" date="2018-05" db="EMBL/GenBank/DDBJ databases">
        <authorList>
            <person name="Lanie J.A."/>
            <person name="Ng W.-L."/>
            <person name="Kazmierczak K.M."/>
            <person name="Andrzejewski T.M."/>
            <person name="Davidsen T.M."/>
            <person name="Wayne K.J."/>
            <person name="Tettelin H."/>
            <person name="Glass J.I."/>
            <person name="Rusch D."/>
            <person name="Podicherti R."/>
            <person name="Tsui H.-C.T."/>
            <person name="Winkler M.E."/>
        </authorList>
    </citation>
    <scope>NUCLEOTIDE SEQUENCE</scope>
</reference>
<protein>
    <submittedName>
        <fullName evidence="1">Uncharacterized protein</fullName>
    </submittedName>
</protein>
<proteinExistence type="predicted"/>
<feature type="non-terminal residue" evidence="1">
    <location>
        <position position="1"/>
    </location>
</feature>
<accession>A0A382SA94</accession>
<sequence>VIVFMLDDLPPERDYDYAAERMPVRNLPAPRHVYRYEPSGATCGKLNRGSVKIAYNFVSVVRNWDCVHSFHSLSISAQTRGERSPSMPRFATNPR</sequence>
<gene>
    <name evidence="1" type="ORF">METZ01_LOCUS359694</name>
</gene>